<organism evidence="1 2">
    <name type="scientific">Actinomadura namibiensis</name>
    <dbReference type="NCBI Taxonomy" id="182080"/>
    <lineage>
        <taxon>Bacteria</taxon>
        <taxon>Bacillati</taxon>
        <taxon>Actinomycetota</taxon>
        <taxon>Actinomycetes</taxon>
        <taxon>Streptosporangiales</taxon>
        <taxon>Thermomonosporaceae</taxon>
        <taxon>Actinomadura</taxon>
    </lineage>
</organism>
<dbReference type="AlphaFoldDB" id="A0A7W3QN15"/>
<dbReference type="EMBL" id="JACJIA010000006">
    <property type="protein sequence ID" value="MBA8953125.1"/>
    <property type="molecule type" value="Genomic_DNA"/>
</dbReference>
<proteinExistence type="predicted"/>
<evidence type="ECO:0000313" key="2">
    <source>
        <dbReference type="Proteomes" id="UP000572680"/>
    </source>
</evidence>
<keyword evidence="2" id="KW-1185">Reference proteome</keyword>
<protein>
    <submittedName>
        <fullName evidence="1">Uncharacterized protein</fullName>
    </submittedName>
</protein>
<comment type="caution">
    <text evidence="1">The sequence shown here is derived from an EMBL/GenBank/DDBJ whole genome shotgun (WGS) entry which is preliminary data.</text>
</comment>
<gene>
    <name evidence="1" type="ORF">HNR61_004775</name>
</gene>
<evidence type="ECO:0000313" key="1">
    <source>
        <dbReference type="EMBL" id="MBA8953125.1"/>
    </source>
</evidence>
<name>A0A7W3QN15_ACTNM</name>
<dbReference type="Proteomes" id="UP000572680">
    <property type="component" value="Unassembled WGS sequence"/>
</dbReference>
<sequence length="29" mass="3227">MVSVVADRIRAEFYQRVGIEDLLSSTASL</sequence>
<accession>A0A7W3QN15</accession>
<reference evidence="1 2" key="1">
    <citation type="submission" date="2020-08" db="EMBL/GenBank/DDBJ databases">
        <title>Genomic Encyclopedia of Type Strains, Phase IV (KMG-IV): sequencing the most valuable type-strain genomes for metagenomic binning, comparative biology and taxonomic classification.</title>
        <authorList>
            <person name="Goeker M."/>
        </authorList>
    </citation>
    <scope>NUCLEOTIDE SEQUENCE [LARGE SCALE GENOMIC DNA]</scope>
    <source>
        <strain evidence="1 2">DSM 44197</strain>
    </source>
</reference>